<evidence type="ECO:0000313" key="2">
    <source>
        <dbReference type="Proteomes" id="UP000324800"/>
    </source>
</evidence>
<dbReference type="InterPro" id="IPR016024">
    <property type="entry name" value="ARM-type_fold"/>
</dbReference>
<dbReference type="EMBL" id="SNRW01015186">
    <property type="protein sequence ID" value="KAA6370652.1"/>
    <property type="molecule type" value="Genomic_DNA"/>
</dbReference>
<evidence type="ECO:0000313" key="1">
    <source>
        <dbReference type="EMBL" id="KAA6370652.1"/>
    </source>
</evidence>
<proteinExistence type="predicted"/>
<organism evidence="1 2">
    <name type="scientific">Streblomastix strix</name>
    <dbReference type="NCBI Taxonomy" id="222440"/>
    <lineage>
        <taxon>Eukaryota</taxon>
        <taxon>Metamonada</taxon>
        <taxon>Preaxostyla</taxon>
        <taxon>Oxymonadida</taxon>
        <taxon>Streblomastigidae</taxon>
        <taxon>Streblomastix</taxon>
    </lineage>
</organism>
<accession>A0A5J4UKW4</accession>
<reference evidence="1 2" key="1">
    <citation type="submission" date="2019-03" db="EMBL/GenBank/DDBJ databases">
        <title>Single cell metagenomics reveals metabolic interactions within the superorganism composed of flagellate Streblomastix strix and complex community of Bacteroidetes bacteria on its surface.</title>
        <authorList>
            <person name="Treitli S.C."/>
            <person name="Kolisko M."/>
            <person name="Husnik F."/>
            <person name="Keeling P."/>
            <person name="Hampl V."/>
        </authorList>
    </citation>
    <scope>NUCLEOTIDE SEQUENCE [LARGE SCALE GENOMIC DNA]</scope>
    <source>
        <strain evidence="1">ST1C</strain>
    </source>
</reference>
<protein>
    <submittedName>
        <fullName evidence="1">Uncharacterized protein</fullName>
    </submittedName>
</protein>
<gene>
    <name evidence="1" type="ORF">EZS28_033821</name>
</gene>
<dbReference type="AlphaFoldDB" id="A0A5J4UKW4"/>
<dbReference type="SUPFAM" id="SSF48371">
    <property type="entry name" value="ARM repeat"/>
    <property type="match status" value="1"/>
</dbReference>
<comment type="caution">
    <text evidence="1">The sequence shown here is derived from an EMBL/GenBank/DDBJ whole genome shotgun (WGS) entry which is preliminary data.</text>
</comment>
<sequence length="188" mass="22328">MQNDYKRRLIWMLKRKMKMIMQMKSDKTRKQAIEAGTVDALLRLLSTQPLERISMSRIYAFFIFTNSSSGEIDKMLYNRNPYISLIHLFDHQYFFIINRGAISMFNLLNNGARTRPSTAPHPHYQNMIAFGGIQKLFRLFKKYSNKYIKISTSLCIRHLLRAKGITDQSMRREIISYLKIPVKQYFEL</sequence>
<name>A0A5J4UKW4_9EUKA</name>
<dbReference type="Proteomes" id="UP000324800">
    <property type="component" value="Unassembled WGS sequence"/>
</dbReference>